<feature type="region of interest" description="Disordered" evidence="1">
    <location>
        <begin position="217"/>
        <end position="237"/>
    </location>
</feature>
<evidence type="ECO:0000313" key="5">
    <source>
        <dbReference type="Proteomes" id="UP000325211"/>
    </source>
</evidence>
<organism evidence="4 5">
    <name type="scientific">Streptomyces venezuelae</name>
    <dbReference type="NCBI Taxonomy" id="54571"/>
    <lineage>
        <taxon>Bacteria</taxon>
        <taxon>Bacillati</taxon>
        <taxon>Actinomycetota</taxon>
        <taxon>Actinomycetes</taxon>
        <taxon>Kitasatosporales</taxon>
        <taxon>Streptomycetaceae</taxon>
        <taxon>Streptomyces</taxon>
    </lineage>
</organism>
<keyword evidence="4" id="KW-0808">Transferase</keyword>
<dbReference type="Pfam" id="PF20408">
    <property type="entry name" value="Abhydrolase_11"/>
    <property type="match status" value="1"/>
</dbReference>
<dbReference type="Gene3D" id="3.40.50.2020">
    <property type="match status" value="1"/>
</dbReference>
<feature type="domain" description="Phosphoribosyltransferase" evidence="2">
    <location>
        <begin position="100"/>
        <end position="166"/>
    </location>
</feature>
<dbReference type="GO" id="GO:0016740">
    <property type="term" value="F:transferase activity"/>
    <property type="evidence" value="ECO:0007669"/>
    <property type="project" value="UniProtKB-KW"/>
</dbReference>
<dbReference type="Gene3D" id="3.30.1310.20">
    <property type="entry name" value="PRTase-like"/>
    <property type="match status" value="1"/>
</dbReference>
<dbReference type="InterPro" id="IPR046879">
    <property type="entry name" value="KANL3/Tex30_Abhydrolase"/>
</dbReference>
<dbReference type="Proteomes" id="UP000325211">
    <property type="component" value="Chromosome"/>
</dbReference>
<dbReference type="Pfam" id="PF00156">
    <property type="entry name" value="Pribosyltran"/>
    <property type="match status" value="1"/>
</dbReference>
<proteinExistence type="predicted"/>
<reference evidence="4 5" key="1">
    <citation type="submission" date="2018-05" db="EMBL/GenBank/DDBJ databases">
        <title>Streptomyces venezuelae.</title>
        <authorList>
            <person name="Kim W."/>
            <person name="Lee N."/>
            <person name="Cho B.-K."/>
        </authorList>
    </citation>
    <scope>NUCLEOTIDE SEQUENCE [LARGE SCALE GENOMIC DNA]</scope>
    <source>
        <strain evidence="4 5">ATCC 21782</strain>
    </source>
</reference>
<dbReference type="InterPro" id="IPR029058">
    <property type="entry name" value="AB_hydrolase_fold"/>
</dbReference>
<gene>
    <name evidence="4" type="ORF">DEJ50_03735</name>
</gene>
<dbReference type="CDD" id="cd06223">
    <property type="entry name" value="PRTases_typeI"/>
    <property type="match status" value="1"/>
</dbReference>
<evidence type="ECO:0000313" key="4">
    <source>
        <dbReference type="EMBL" id="QES47089.1"/>
    </source>
</evidence>
<dbReference type="InterPro" id="IPR000836">
    <property type="entry name" value="PRTase_dom"/>
</dbReference>
<feature type="compositionally biased region" description="Gly residues" evidence="1">
    <location>
        <begin position="224"/>
        <end position="234"/>
    </location>
</feature>
<evidence type="ECO:0000256" key="1">
    <source>
        <dbReference type="SAM" id="MobiDB-lite"/>
    </source>
</evidence>
<sequence>MFFTDRTDAGARLAAALRHVEYESPVVLGLPRGGVPVAFEVARALRAPLDVIVVRKLGVPYHRELGFGAIGEGGVRIISEDIVRRSGAGREALAAVEHAEQENLVRQAQRFREGRPRVSVRGRTVIVVDDGIATGATAAAACEVVRAQGAARVVLAAPVAPPDAIAWLRTEADEVVCLSTPPGFSAVGEWYQDFSQTPDEEVVSLLMRAAGETVAGGADESAAGGAGGSGGSAGSGPVEVASGEVRLAGDLVLPEGAEAVVVFAHGSGSSRHSPRNRAVASALNAAGLGTLLFDLLTPAEEADRANVFAIELLAGRLLDATRWLRDRTPLPIGCFGASTGAAAALRAAGTTTPEGAAGAEIGAVVSRGGRPDLAGPHLAAVRAPTLLIVGGRDTTVLELNRLAQRELTCENRLEVIPGATHLFEEPGALDEVAGLARDWFRDHLR</sequence>
<dbReference type="RefSeq" id="WP_150205964.1">
    <property type="nucleotide sequence ID" value="NZ_CP029190.1"/>
</dbReference>
<dbReference type="AlphaFoldDB" id="A0A5P2D1U4"/>
<dbReference type="EMBL" id="CP029190">
    <property type="protein sequence ID" value="QES47089.1"/>
    <property type="molecule type" value="Genomic_DNA"/>
</dbReference>
<dbReference type="SUPFAM" id="SSF53474">
    <property type="entry name" value="alpha/beta-Hydrolases"/>
    <property type="match status" value="1"/>
</dbReference>
<protein>
    <submittedName>
        <fullName evidence="4">Phosphoribosyl transferase</fullName>
    </submittedName>
</protein>
<evidence type="ECO:0000259" key="2">
    <source>
        <dbReference type="Pfam" id="PF00156"/>
    </source>
</evidence>
<accession>A0A5P2D1U4</accession>
<dbReference type="Gene3D" id="3.40.50.1820">
    <property type="entry name" value="alpha/beta hydrolase"/>
    <property type="match status" value="1"/>
</dbReference>
<dbReference type="OrthoDB" id="9810066at2"/>
<dbReference type="InterPro" id="IPR029057">
    <property type="entry name" value="PRTase-like"/>
</dbReference>
<dbReference type="SUPFAM" id="SSF53271">
    <property type="entry name" value="PRTase-like"/>
    <property type="match status" value="1"/>
</dbReference>
<feature type="domain" description="KANL3/Tex30 alpha/beta hydrolase-like" evidence="3">
    <location>
        <begin position="258"/>
        <end position="425"/>
    </location>
</feature>
<name>A0A5P2D1U4_STRVZ</name>
<evidence type="ECO:0000259" key="3">
    <source>
        <dbReference type="Pfam" id="PF20408"/>
    </source>
</evidence>